<name>A0A9J7M962_BRAFL</name>
<feature type="region of interest" description="Disordered" evidence="9">
    <location>
        <begin position="285"/>
        <end position="317"/>
    </location>
</feature>
<evidence type="ECO:0000259" key="10">
    <source>
        <dbReference type="PROSITE" id="PS50207"/>
    </source>
</evidence>
<dbReference type="Pfam" id="PF00619">
    <property type="entry name" value="CARD"/>
    <property type="match status" value="1"/>
</dbReference>
<dbReference type="SMART" id="SM00114">
    <property type="entry name" value="CARD"/>
    <property type="match status" value="1"/>
</dbReference>
<evidence type="ECO:0000256" key="6">
    <source>
        <dbReference type="ARBA" id="ARBA00023145"/>
    </source>
</evidence>
<dbReference type="InterPro" id="IPR001315">
    <property type="entry name" value="CARD"/>
</dbReference>
<keyword evidence="4" id="KW-0378">Hydrolase</keyword>
<dbReference type="PROSITE" id="PS01122">
    <property type="entry name" value="CASPASE_CYS"/>
    <property type="match status" value="1"/>
</dbReference>
<feature type="active site" evidence="7">
    <location>
        <position position="278"/>
    </location>
</feature>
<dbReference type="OMA" id="MRELIQX"/>
<dbReference type="InterPro" id="IPR011600">
    <property type="entry name" value="Pept_C14_caspase"/>
</dbReference>
<dbReference type="PRINTS" id="PR00376">
    <property type="entry name" value="IL1BCENZYME"/>
</dbReference>
<dbReference type="Proteomes" id="UP000001554">
    <property type="component" value="Chromosome 14"/>
</dbReference>
<evidence type="ECO:0000313" key="13">
    <source>
        <dbReference type="Proteomes" id="UP000001554"/>
    </source>
</evidence>
<evidence type="ECO:0000256" key="8">
    <source>
        <dbReference type="RuleBase" id="RU003971"/>
    </source>
</evidence>
<feature type="domain" description="CARD" evidence="12">
    <location>
        <begin position="1"/>
        <end position="93"/>
    </location>
</feature>
<keyword evidence="6" id="KW-0865">Zymogen</keyword>
<evidence type="ECO:0000256" key="9">
    <source>
        <dbReference type="SAM" id="MobiDB-lite"/>
    </source>
</evidence>
<evidence type="ECO:0000256" key="3">
    <source>
        <dbReference type="ARBA" id="ARBA00022703"/>
    </source>
</evidence>
<comment type="similarity">
    <text evidence="1 8">Belongs to the peptidase C14A family.</text>
</comment>
<dbReference type="PANTHER" id="PTHR47901">
    <property type="entry name" value="CASPASE RECRUITMENT DOMAIN-CONTAINING PROTEIN 18"/>
    <property type="match status" value="1"/>
</dbReference>
<evidence type="ECO:0000256" key="7">
    <source>
        <dbReference type="PIRSR" id="PIRSR038001-1"/>
    </source>
</evidence>
<feature type="domain" description="Caspase family p20" evidence="11">
    <location>
        <begin position="156"/>
        <end position="282"/>
    </location>
</feature>
<dbReference type="InterPro" id="IPR002138">
    <property type="entry name" value="Pept_C14_p10"/>
</dbReference>
<sequence length="411" mass="45949">MEKRDRETLRRNRVFLLDNIDSFDRLLSELLAAEMPIVNEGMVDSIQSNPTKERRIGALLDLLPRRGPTAFTTFCSVLRRTDQGFIADKLEGVTSVEAKMGRLTVSVPPEEDHEKVDTIPLDDTKGHISVVVKHCTADFFQQTMVKHKPYKMTASPRGLALILSNIGFGQESGFQDRAGGEIDLENAKNLLGGLGFKIFSEENKCAEDMFSILKNFAAKEEHKAADACIVVLMSHGALGQIYGTDGKPVKYNDIFEVFNNNNCPNLQGKPKLFFIQACRGAEVDKGTDAPDSEGKQMQELLGPSSRGTDQTDAKQPLPTRSDMLLSYATQQGNVSFRNSEYGSWYIQTITKVFMEHAKDRELSSLLRMVNRFVSQKSASCPQTPEYHGGKECCEYVDTLRNDFYFFPGTHT</sequence>
<dbReference type="CDD" id="cd00032">
    <property type="entry name" value="CASc"/>
    <property type="match status" value="1"/>
</dbReference>
<dbReference type="AlphaFoldDB" id="A0A9J7M962"/>
<dbReference type="PANTHER" id="PTHR47901:SF8">
    <property type="entry name" value="CASPASE-3"/>
    <property type="match status" value="1"/>
</dbReference>
<dbReference type="PROSITE" id="PS50208">
    <property type="entry name" value="CASPASE_P20"/>
    <property type="match status" value="1"/>
</dbReference>
<dbReference type="SUPFAM" id="SSF47986">
    <property type="entry name" value="DEATH domain"/>
    <property type="match status" value="1"/>
</dbReference>
<evidence type="ECO:0000256" key="1">
    <source>
        <dbReference type="ARBA" id="ARBA00010134"/>
    </source>
</evidence>
<dbReference type="GeneID" id="118430265"/>
<dbReference type="GO" id="GO:0004197">
    <property type="term" value="F:cysteine-type endopeptidase activity"/>
    <property type="evidence" value="ECO:0007669"/>
    <property type="project" value="InterPro"/>
</dbReference>
<evidence type="ECO:0000313" key="14">
    <source>
        <dbReference type="RefSeq" id="XP_035696882.1"/>
    </source>
</evidence>
<reference evidence="13" key="1">
    <citation type="journal article" date="2020" name="Nat. Ecol. Evol.">
        <title>Deeply conserved synteny resolves early events in vertebrate evolution.</title>
        <authorList>
            <person name="Simakov O."/>
            <person name="Marletaz F."/>
            <person name="Yue J.X."/>
            <person name="O'Connell B."/>
            <person name="Jenkins J."/>
            <person name="Brandt A."/>
            <person name="Calef R."/>
            <person name="Tung C.H."/>
            <person name="Huang T.K."/>
            <person name="Schmutz J."/>
            <person name="Satoh N."/>
            <person name="Yu J.K."/>
            <person name="Putnam N.H."/>
            <person name="Green R.E."/>
            <person name="Rokhsar D.S."/>
        </authorList>
    </citation>
    <scope>NUCLEOTIDE SEQUENCE [LARGE SCALE GENOMIC DNA]</scope>
    <source>
        <strain evidence="13">S238N-H82</strain>
    </source>
</reference>
<evidence type="ECO:0000256" key="2">
    <source>
        <dbReference type="ARBA" id="ARBA00022670"/>
    </source>
</evidence>
<feature type="domain" description="Caspase family p10" evidence="10">
    <location>
        <begin position="313"/>
        <end position="407"/>
    </location>
</feature>
<dbReference type="Pfam" id="PF00656">
    <property type="entry name" value="Peptidase_C14"/>
    <property type="match status" value="1"/>
</dbReference>
<dbReference type="Gene3D" id="3.40.50.1460">
    <property type="match status" value="1"/>
</dbReference>
<protein>
    <submittedName>
        <fullName evidence="14">Caspase-2-like</fullName>
    </submittedName>
</protein>
<dbReference type="PIRSF" id="PIRSF038001">
    <property type="entry name" value="Caspase_ICE"/>
    <property type="match status" value="1"/>
</dbReference>
<dbReference type="GO" id="GO:0006915">
    <property type="term" value="P:apoptotic process"/>
    <property type="evidence" value="ECO:0007669"/>
    <property type="project" value="UniProtKB-KW"/>
</dbReference>
<keyword evidence="5" id="KW-0788">Thiol protease</keyword>
<dbReference type="InterPro" id="IPR002398">
    <property type="entry name" value="Pept_C14"/>
</dbReference>
<dbReference type="CDD" id="cd01671">
    <property type="entry name" value="CARD"/>
    <property type="match status" value="1"/>
</dbReference>
<dbReference type="InterPro" id="IPR001309">
    <property type="entry name" value="Pept_C14_p20"/>
</dbReference>
<evidence type="ECO:0000256" key="5">
    <source>
        <dbReference type="ARBA" id="ARBA00022807"/>
    </source>
</evidence>
<feature type="active site" evidence="7">
    <location>
        <position position="235"/>
    </location>
</feature>
<dbReference type="InterPro" id="IPR033139">
    <property type="entry name" value="Caspase_cys_AS"/>
</dbReference>
<dbReference type="KEGG" id="bfo:118430265"/>
<reference evidence="14" key="2">
    <citation type="submission" date="2025-08" db="UniProtKB">
        <authorList>
            <consortium name="RefSeq"/>
        </authorList>
    </citation>
    <scope>IDENTIFICATION</scope>
    <source>
        <strain evidence="14">S238N-H82</strain>
        <tissue evidence="14">Testes</tissue>
    </source>
</reference>
<dbReference type="RefSeq" id="XP_035696882.1">
    <property type="nucleotide sequence ID" value="XM_035840989.1"/>
</dbReference>
<dbReference type="FunFam" id="3.40.50.1460:FF:000026">
    <property type="entry name" value="Caspase 2, apoptosis-related cysteine peptidase"/>
    <property type="match status" value="1"/>
</dbReference>
<dbReference type="PROSITE" id="PS50207">
    <property type="entry name" value="CASPASE_P10"/>
    <property type="match status" value="1"/>
</dbReference>
<proteinExistence type="inferred from homology"/>
<dbReference type="Gene3D" id="1.10.533.10">
    <property type="entry name" value="Death Domain, Fas"/>
    <property type="match status" value="1"/>
</dbReference>
<evidence type="ECO:0000259" key="11">
    <source>
        <dbReference type="PROSITE" id="PS50208"/>
    </source>
</evidence>
<dbReference type="InterPro" id="IPR015917">
    <property type="entry name" value="Pept_C14A"/>
</dbReference>
<dbReference type="InterPro" id="IPR029030">
    <property type="entry name" value="Caspase-like_dom_sf"/>
</dbReference>
<keyword evidence="3" id="KW-0053">Apoptosis</keyword>
<dbReference type="SUPFAM" id="SSF52129">
    <property type="entry name" value="Caspase-like"/>
    <property type="match status" value="1"/>
</dbReference>
<gene>
    <name evidence="14" type="primary">LOC118430265</name>
</gene>
<keyword evidence="13" id="KW-1185">Reference proteome</keyword>
<evidence type="ECO:0000256" key="4">
    <source>
        <dbReference type="ARBA" id="ARBA00022801"/>
    </source>
</evidence>
<feature type="compositionally biased region" description="Basic and acidic residues" evidence="9">
    <location>
        <begin position="285"/>
        <end position="296"/>
    </location>
</feature>
<accession>A0A9J7M962</accession>
<organism evidence="13 14">
    <name type="scientific">Branchiostoma floridae</name>
    <name type="common">Florida lancelet</name>
    <name type="synonym">Amphioxus</name>
    <dbReference type="NCBI Taxonomy" id="7739"/>
    <lineage>
        <taxon>Eukaryota</taxon>
        <taxon>Metazoa</taxon>
        <taxon>Chordata</taxon>
        <taxon>Cephalochordata</taxon>
        <taxon>Leptocardii</taxon>
        <taxon>Amphioxiformes</taxon>
        <taxon>Branchiostomatidae</taxon>
        <taxon>Branchiostoma</taxon>
    </lineage>
</organism>
<dbReference type="SMART" id="SM00115">
    <property type="entry name" value="CASc"/>
    <property type="match status" value="1"/>
</dbReference>
<dbReference type="InterPro" id="IPR011029">
    <property type="entry name" value="DEATH-like_dom_sf"/>
</dbReference>
<dbReference type="PROSITE" id="PS50209">
    <property type="entry name" value="CARD"/>
    <property type="match status" value="1"/>
</dbReference>
<dbReference type="GO" id="GO:0042981">
    <property type="term" value="P:regulation of apoptotic process"/>
    <property type="evidence" value="ECO:0007669"/>
    <property type="project" value="InterPro"/>
</dbReference>
<keyword evidence="2" id="KW-0645">Protease</keyword>
<dbReference type="GO" id="GO:0006508">
    <property type="term" value="P:proteolysis"/>
    <property type="evidence" value="ECO:0007669"/>
    <property type="project" value="UniProtKB-KW"/>
</dbReference>
<evidence type="ECO:0000259" key="12">
    <source>
        <dbReference type="PROSITE" id="PS50209"/>
    </source>
</evidence>